<dbReference type="Proteomes" id="UP000220797">
    <property type="component" value="Unassembled WGS sequence"/>
</dbReference>
<dbReference type="OrthoDB" id="377743at2759"/>
<dbReference type="AlphaFoldDB" id="A0A1J1GNV5"/>
<keyword evidence="1" id="KW-0175">Coiled coil</keyword>
<dbReference type="PANTHER" id="PTHR37458:SF1">
    <property type="entry name" value="THISBE"/>
    <property type="match status" value="1"/>
</dbReference>
<dbReference type="GO" id="GO:0005615">
    <property type="term" value="C:extracellular space"/>
    <property type="evidence" value="ECO:0007669"/>
    <property type="project" value="TreeGrafter"/>
</dbReference>
<dbReference type="OMA" id="HMHQERK"/>
<comment type="caution">
    <text evidence="2">The sequence shown here is derived from an EMBL/GenBank/DDBJ whole genome shotgun (WGS) entry which is preliminary data.</text>
</comment>
<name>A0A1J1GNV5_PLAGA</name>
<dbReference type="PANTHER" id="PTHR37458">
    <property type="entry name" value="THISBE"/>
    <property type="match status" value="1"/>
</dbReference>
<dbReference type="GO" id="GO:0048018">
    <property type="term" value="F:receptor ligand activity"/>
    <property type="evidence" value="ECO:0007669"/>
    <property type="project" value="TreeGrafter"/>
</dbReference>
<dbReference type="RefSeq" id="XP_028526906.1">
    <property type="nucleotide sequence ID" value="XM_028670123.1"/>
</dbReference>
<dbReference type="GeneID" id="39732319"/>
<feature type="coiled-coil region" evidence="1">
    <location>
        <begin position="548"/>
        <end position="582"/>
    </location>
</feature>
<gene>
    <name evidence="2" type="ORF">PGAL8A_00378900</name>
</gene>
<evidence type="ECO:0000313" key="3">
    <source>
        <dbReference type="Proteomes" id="UP000220797"/>
    </source>
</evidence>
<dbReference type="EMBL" id="CVMV01000022">
    <property type="protein sequence ID" value="CRG94085.1"/>
    <property type="molecule type" value="Genomic_DNA"/>
</dbReference>
<evidence type="ECO:0000313" key="2">
    <source>
        <dbReference type="EMBL" id="CRG94085.1"/>
    </source>
</evidence>
<sequence length="832" mass="98441">MLGKFISDTYNKVKSKADEVRLHVSAQAIKAKEVFGLIKPTTIEELEVLLNYELQQIDTAEALINIYKKWIYNICQSEKSDCIRYYKSENKNNEKNLSSHVKHNIIDNVIEIKNENNEKNTIQLKNEGELKYSDKNKLKKDINTYINENSTMTFNSSNDNNDNLQFQKKPNNNEDEFSISKEKENLLEEKKNPLKKSNNNFKINNNSILEKNKDNLMNNIYDDHYGYNYKEIFLKSNILEKSVSLILEKRNIRLSLVGPIEKEDLENPRTTILTMFKHCLIGNEKLHKDILFIILTTDKLFDNHKELFLELLSILKYDYLDIYLTNLRKIISSEVVCLKNRIQTYDSQSINLNKFNFINNYTPNSSNSYIDLENDIYDANSLHHEKVDDKEYEEEKKQNNEENIFNQEEKCEMNKEKEFRLYKEDKIEINEEKIYEPFDGDENRKSCIENSKEESILDSLSSEKEIIESNKMQQIKILASSKLIELHKTVQKILLLATKNREERKVEIKVKLEELKKIMDVCKKDCEITLSDAEGSKTHLENIYVKELDLLKSNINKKQEEVNKMKISIDKLIKRKNELYNEYELVCKEINLKNKELSKVISTLSLYKKDLNETEDNYLNKLSSTSKEKHMHQERKLYILNLHNISNEILSIYEKSNYINTDELITKSSKIQKPLKQVIIQHLNYLKDKLFLLNALLKFYVEKIKLFLEKKILVNNLPKINTDMKEEEIINDSNSKNNHSININSENLTNDIYDKENKLQFLKYKKCYFKVIEQISKVWVIIQEFYIQNKKQIEDSDETKCSGKYIYNEINEIYNSSKKFIMENNQIISSVA</sequence>
<protein>
    <submittedName>
        <fullName evidence="2">Uncharacterized protein</fullName>
    </submittedName>
</protein>
<reference evidence="2" key="1">
    <citation type="submission" date="2015-04" db="EMBL/GenBank/DDBJ databases">
        <authorList>
            <consortium name="Pathogen Informatics"/>
        </authorList>
    </citation>
    <scope>NUCLEOTIDE SEQUENCE [LARGE SCALE GENOMIC DNA]</scope>
    <source>
        <strain evidence="2">8A</strain>
    </source>
</reference>
<keyword evidence="3" id="KW-1185">Reference proteome</keyword>
<proteinExistence type="predicted"/>
<accession>A0A1J1GNV5</accession>
<dbReference type="VEuPathDB" id="PlasmoDB:PGAL8A_00378900"/>
<organism evidence="2 3">
    <name type="scientific">Plasmodium gallinaceum</name>
    <dbReference type="NCBI Taxonomy" id="5849"/>
    <lineage>
        <taxon>Eukaryota</taxon>
        <taxon>Sar</taxon>
        <taxon>Alveolata</taxon>
        <taxon>Apicomplexa</taxon>
        <taxon>Aconoidasida</taxon>
        <taxon>Haemosporida</taxon>
        <taxon>Plasmodiidae</taxon>
        <taxon>Plasmodium</taxon>
        <taxon>Plasmodium (Haemamoeba)</taxon>
    </lineage>
</organism>
<evidence type="ECO:0000256" key="1">
    <source>
        <dbReference type="SAM" id="Coils"/>
    </source>
</evidence>